<dbReference type="Proteomes" id="UP000701801">
    <property type="component" value="Unassembled WGS sequence"/>
</dbReference>
<comment type="caution">
    <text evidence="2">The sequence shown here is derived from an EMBL/GenBank/DDBJ whole genome shotgun (WGS) entry which is preliminary data.</text>
</comment>
<keyword evidence="3" id="KW-1185">Reference proteome</keyword>
<evidence type="ECO:0000313" key="3">
    <source>
        <dbReference type="Proteomes" id="UP000701801"/>
    </source>
</evidence>
<evidence type="ECO:0000256" key="1">
    <source>
        <dbReference type="SAM" id="MobiDB-lite"/>
    </source>
</evidence>
<dbReference type="AlphaFoldDB" id="A0A9N9LDC8"/>
<gene>
    <name evidence="2" type="ORF">HYALB_00003141</name>
</gene>
<sequence length="68" mass="7273">MAAALKSALPSHLKPSNLGDALEFQRKHHGKTQSHMGSSARRGSTIRDGPSNPAHSQPQAGQHLRLVN</sequence>
<organism evidence="2 3">
    <name type="scientific">Hymenoscyphus albidus</name>
    <dbReference type="NCBI Taxonomy" id="595503"/>
    <lineage>
        <taxon>Eukaryota</taxon>
        <taxon>Fungi</taxon>
        <taxon>Dikarya</taxon>
        <taxon>Ascomycota</taxon>
        <taxon>Pezizomycotina</taxon>
        <taxon>Leotiomycetes</taxon>
        <taxon>Helotiales</taxon>
        <taxon>Helotiaceae</taxon>
        <taxon>Hymenoscyphus</taxon>
    </lineage>
</organism>
<dbReference type="EMBL" id="CAJVRM010000026">
    <property type="protein sequence ID" value="CAG8971673.1"/>
    <property type="molecule type" value="Genomic_DNA"/>
</dbReference>
<dbReference type="OrthoDB" id="932129at2759"/>
<reference evidence="2" key="1">
    <citation type="submission" date="2021-07" db="EMBL/GenBank/DDBJ databases">
        <authorList>
            <person name="Durling M."/>
        </authorList>
    </citation>
    <scope>NUCLEOTIDE SEQUENCE</scope>
</reference>
<feature type="region of interest" description="Disordered" evidence="1">
    <location>
        <begin position="1"/>
        <end position="68"/>
    </location>
</feature>
<protein>
    <submittedName>
        <fullName evidence="2">Uncharacterized protein</fullName>
    </submittedName>
</protein>
<evidence type="ECO:0000313" key="2">
    <source>
        <dbReference type="EMBL" id="CAG8971673.1"/>
    </source>
</evidence>
<accession>A0A9N9LDC8</accession>
<name>A0A9N9LDC8_9HELO</name>
<proteinExistence type="predicted"/>